<accession>A0ABZ2CDP0</accession>
<feature type="compositionally biased region" description="Polar residues" evidence="1">
    <location>
        <begin position="28"/>
        <end position="37"/>
    </location>
</feature>
<organism evidence="2 3">
    <name type="scientific">Niallia oryzisoli</name>
    <dbReference type="NCBI Taxonomy" id="1737571"/>
    <lineage>
        <taxon>Bacteria</taxon>
        <taxon>Bacillati</taxon>
        <taxon>Bacillota</taxon>
        <taxon>Bacilli</taxon>
        <taxon>Bacillales</taxon>
        <taxon>Bacillaceae</taxon>
        <taxon>Niallia</taxon>
    </lineage>
</organism>
<sequence length="51" mass="6092">MEQKPQNVENNEQEKDLYGVEKEMSLQSVNFATTDNPYFSEDYKEEDNKKE</sequence>
<protein>
    <submittedName>
        <fullName evidence="2">Uncharacterized protein</fullName>
    </submittedName>
</protein>
<evidence type="ECO:0000313" key="3">
    <source>
        <dbReference type="Proteomes" id="UP001357223"/>
    </source>
</evidence>
<dbReference type="RefSeq" id="WP_338448884.1">
    <property type="nucleotide sequence ID" value="NZ_CP137640.1"/>
</dbReference>
<evidence type="ECO:0000256" key="1">
    <source>
        <dbReference type="SAM" id="MobiDB-lite"/>
    </source>
</evidence>
<keyword evidence="3" id="KW-1185">Reference proteome</keyword>
<reference evidence="2 3" key="1">
    <citation type="submission" date="2023-10" db="EMBL/GenBank/DDBJ databases">
        <title>Niallia locisalis sp.nov. isolated from a salt pond sample.</title>
        <authorList>
            <person name="Li X.-J."/>
            <person name="Dong L."/>
        </authorList>
    </citation>
    <scope>NUCLEOTIDE SEQUENCE [LARGE SCALE GENOMIC DNA]</scope>
    <source>
        <strain evidence="2 3">DSM 29761</strain>
    </source>
</reference>
<evidence type="ECO:0000313" key="2">
    <source>
        <dbReference type="EMBL" id="WVX79953.1"/>
    </source>
</evidence>
<feature type="region of interest" description="Disordered" evidence="1">
    <location>
        <begin position="28"/>
        <end position="51"/>
    </location>
</feature>
<gene>
    <name evidence="2" type="ORF">R4Z09_22095</name>
</gene>
<name>A0ABZ2CDP0_9BACI</name>
<proteinExistence type="predicted"/>
<dbReference type="EMBL" id="CP137640">
    <property type="protein sequence ID" value="WVX79953.1"/>
    <property type="molecule type" value="Genomic_DNA"/>
</dbReference>
<dbReference type="Proteomes" id="UP001357223">
    <property type="component" value="Chromosome"/>
</dbReference>